<reference evidence="1 2" key="1">
    <citation type="submission" date="2013-03" db="EMBL/GenBank/DDBJ databases">
        <title>The Genome Sequence of Cladophialophora carrionii CBS 160.54.</title>
        <authorList>
            <consortium name="The Broad Institute Genomics Platform"/>
            <person name="Cuomo C."/>
            <person name="de Hoog S."/>
            <person name="Gorbushina A."/>
            <person name="Walker B."/>
            <person name="Young S.K."/>
            <person name="Zeng Q."/>
            <person name="Gargeya S."/>
            <person name="Fitzgerald M."/>
            <person name="Haas B."/>
            <person name="Abouelleil A."/>
            <person name="Allen A.W."/>
            <person name="Alvarado L."/>
            <person name="Arachchi H.M."/>
            <person name="Berlin A.M."/>
            <person name="Chapman S.B."/>
            <person name="Gainer-Dewar J."/>
            <person name="Goldberg J."/>
            <person name="Griggs A."/>
            <person name="Gujja S."/>
            <person name="Hansen M."/>
            <person name="Howarth C."/>
            <person name="Imamovic A."/>
            <person name="Ireland A."/>
            <person name="Larimer J."/>
            <person name="McCowan C."/>
            <person name="Murphy C."/>
            <person name="Pearson M."/>
            <person name="Poon T.W."/>
            <person name="Priest M."/>
            <person name="Roberts A."/>
            <person name="Saif S."/>
            <person name="Shea T."/>
            <person name="Sisk P."/>
            <person name="Sykes S."/>
            <person name="Wortman J."/>
            <person name="Nusbaum C."/>
            <person name="Birren B."/>
        </authorList>
    </citation>
    <scope>NUCLEOTIDE SEQUENCE [LARGE SCALE GENOMIC DNA]</scope>
    <source>
        <strain evidence="1 2">CBS 160.54</strain>
    </source>
</reference>
<dbReference type="InterPro" id="IPR053137">
    <property type="entry name" value="NLR-like"/>
</dbReference>
<protein>
    <submittedName>
        <fullName evidence="1">Uncharacterized protein</fullName>
    </submittedName>
</protein>
<organism evidence="1 2">
    <name type="scientific">Cladophialophora carrionii CBS 160.54</name>
    <dbReference type="NCBI Taxonomy" id="1279043"/>
    <lineage>
        <taxon>Eukaryota</taxon>
        <taxon>Fungi</taxon>
        <taxon>Dikarya</taxon>
        <taxon>Ascomycota</taxon>
        <taxon>Pezizomycotina</taxon>
        <taxon>Eurotiomycetes</taxon>
        <taxon>Chaetothyriomycetidae</taxon>
        <taxon>Chaetothyriales</taxon>
        <taxon>Herpotrichiellaceae</taxon>
        <taxon>Cladophialophora</taxon>
    </lineage>
</organism>
<accession>V9DCS1</accession>
<dbReference type="Pfam" id="PF13424">
    <property type="entry name" value="TPR_12"/>
    <property type="match status" value="1"/>
</dbReference>
<evidence type="ECO:0000313" key="1">
    <source>
        <dbReference type="EMBL" id="ETI24699.1"/>
    </source>
</evidence>
<dbReference type="SMART" id="SM00028">
    <property type="entry name" value="TPR"/>
    <property type="match status" value="3"/>
</dbReference>
<dbReference type="EMBL" id="KB822704">
    <property type="protein sequence ID" value="ETI24699.1"/>
    <property type="molecule type" value="Genomic_DNA"/>
</dbReference>
<dbReference type="SUPFAM" id="SSF48452">
    <property type="entry name" value="TPR-like"/>
    <property type="match status" value="1"/>
</dbReference>
<dbReference type="HOGENOM" id="CLU_000288_125_15_1"/>
<dbReference type="PANTHER" id="PTHR46082:SF6">
    <property type="entry name" value="AAA+ ATPASE DOMAIN-CONTAINING PROTEIN-RELATED"/>
    <property type="match status" value="1"/>
</dbReference>
<dbReference type="Gene3D" id="1.25.40.10">
    <property type="entry name" value="Tetratricopeptide repeat domain"/>
    <property type="match status" value="1"/>
</dbReference>
<dbReference type="InterPro" id="IPR011990">
    <property type="entry name" value="TPR-like_helical_dom_sf"/>
</dbReference>
<dbReference type="VEuPathDB" id="FungiDB:G647_04068"/>
<sequence>MLFGLTNSGHPLRLVSQHTLAGAYKANGRVKDAMQLLEEVVRIEQTLPEDESARLASQHELARAYEANGQIKDAVRLLEEVVRIEQTLAEDGPARLASEHELARLYRANGQTERAIKLLEEVVRIQQTLPEDNTRRLAFEHNLALCLWELGQHFPALEMMRHVVETSRRGLDPDHPNRIGAERALEYFEEEYLRGSSFRLRSVMTFHFEINLCFHSDKELPLVQRSEKQ</sequence>
<evidence type="ECO:0000313" key="2">
    <source>
        <dbReference type="Proteomes" id="UP000030678"/>
    </source>
</evidence>
<name>V9DCS1_9EURO</name>
<gene>
    <name evidence="1" type="ORF">G647_04068</name>
</gene>
<dbReference type="InterPro" id="IPR019734">
    <property type="entry name" value="TPR_rpt"/>
</dbReference>
<proteinExistence type="predicted"/>
<dbReference type="GeneID" id="19982561"/>
<dbReference type="PANTHER" id="PTHR46082">
    <property type="entry name" value="ATP/GTP-BINDING PROTEIN-RELATED"/>
    <property type="match status" value="1"/>
</dbReference>
<dbReference type="Pfam" id="PF13374">
    <property type="entry name" value="TPR_10"/>
    <property type="match status" value="2"/>
</dbReference>
<dbReference type="RefSeq" id="XP_008726635.1">
    <property type="nucleotide sequence ID" value="XM_008728413.1"/>
</dbReference>
<dbReference type="Proteomes" id="UP000030678">
    <property type="component" value="Unassembled WGS sequence"/>
</dbReference>
<dbReference type="AlphaFoldDB" id="V9DCS1"/>
<dbReference type="OrthoDB" id="4161490at2759"/>